<gene>
    <name evidence="1" type="ORF">LTR24_005860</name>
</gene>
<evidence type="ECO:0000313" key="2">
    <source>
        <dbReference type="Proteomes" id="UP001345013"/>
    </source>
</evidence>
<protein>
    <submittedName>
        <fullName evidence="1">Uncharacterized protein</fullName>
    </submittedName>
</protein>
<name>A0ABR0K7P0_9EURO</name>
<reference evidence="1 2" key="1">
    <citation type="submission" date="2023-08" db="EMBL/GenBank/DDBJ databases">
        <title>Black Yeasts Isolated from many extreme environments.</title>
        <authorList>
            <person name="Coleine C."/>
            <person name="Stajich J.E."/>
            <person name="Selbmann L."/>
        </authorList>
    </citation>
    <scope>NUCLEOTIDE SEQUENCE [LARGE SCALE GENOMIC DNA]</scope>
    <source>
        <strain evidence="1 2">CCFEE 5885</strain>
    </source>
</reference>
<accession>A0ABR0K7P0</accession>
<dbReference type="EMBL" id="JAVRRG010000070">
    <property type="protein sequence ID" value="KAK5089807.1"/>
    <property type="molecule type" value="Genomic_DNA"/>
</dbReference>
<evidence type="ECO:0000313" key="1">
    <source>
        <dbReference type="EMBL" id="KAK5089807.1"/>
    </source>
</evidence>
<comment type="caution">
    <text evidence="1">The sequence shown here is derived from an EMBL/GenBank/DDBJ whole genome shotgun (WGS) entry which is preliminary data.</text>
</comment>
<proteinExistence type="predicted"/>
<dbReference type="Proteomes" id="UP001345013">
    <property type="component" value="Unassembled WGS sequence"/>
</dbReference>
<sequence>MSVSQNVPQDQPSYFMLTTGAFSRAMRPNNGSINHALFVSGNQFFLGQPQTHPQPQGNQQQNSAQAPQQQLVLPVNFVQLPLVIHEQILVPFIDQRPVRIVNPWFFQWRQGANRSNVHDPTVPTPKSYASFRNAGVQLRVPSDIRNFALSSATFRGLLETYGHHKIVIISNCYLSQLVSSLNTHTLLQKILRTLLRRTRTMLIETGRYHRLEGRISDFSQYCDSVRYIEVQCGHERGCKWVANPATHRRRVHRHLSYTWRPHGQVMAIPRNTIAGFVNTNAWPVGLERDFRRYLCSTAEWRNAQGLLQAIIRRRQRRKEKHPIRMTFEIEFMVMRLNHPNSILQISNHGGFVVLVSLPLPCGSSDFLVLTQANPGS</sequence>
<organism evidence="1 2">
    <name type="scientific">Lithohypha guttulata</name>
    <dbReference type="NCBI Taxonomy" id="1690604"/>
    <lineage>
        <taxon>Eukaryota</taxon>
        <taxon>Fungi</taxon>
        <taxon>Dikarya</taxon>
        <taxon>Ascomycota</taxon>
        <taxon>Pezizomycotina</taxon>
        <taxon>Eurotiomycetes</taxon>
        <taxon>Chaetothyriomycetidae</taxon>
        <taxon>Chaetothyriales</taxon>
        <taxon>Trichomeriaceae</taxon>
        <taxon>Lithohypha</taxon>
    </lineage>
</organism>
<keyword evidence="2" id="KW-1185">Reference proteome</keyword>